<reference evidence="1" key="1">
    <citation type="journal article" date="2009" name="Proc. Natl. Acad. Sci. U.S.A.">
        <title>Eukaryote-to-eukaryote gene transfer events revealed by the genome sequence of the wine yeast Saccharomyces cerevisiae EC1118.</title>
        <authorList>
            <person name="Novo M."/>
            <person name="Bigey F."/>
            <person name="Beyne E."/>
            <person name="Galeote V."/>
            <person name="Gavory F."/>
            <person name="Mallet S."/>
            <person name="Cambot B."/>
            <person name="Legras J.L."/>
            <person name="Wincker P."/>
            <person name="Casaregola S."/>
            <person name="Dequin S."/>
        </authorList>
    </citation>
    <scope>NUCLEOTIDE SEQUENCE [LARGE SCALE GENOMIC DNA]</scope>
    <source>
        <strain evidence="1">Lalvin EC1118</strain>
        <strain>Lalvin EC1118 / Prise de mousse</strain>
    </source>
</reference>
<dbReference type="EMBL" id="FN393078">
    <property type="protein sequence ID" value="CAY81386.1"/>
    <property type="molecule type" value="Genomic_DNA"/>
</dbReference>
<name>C8ZDC0_YEAS8</name>
<accession>C8ZDC0</accession>
<sequence length="28" mass="3325">MCMLSWFISTSPLKEYCGGKRNLQRNNF</sequence>
<proteinExistence type="predicted"/>
<dbReference type="AlphaFoldDB" id="C8ZDC0"/>
<dbReference type="HOGENOM" id="CLU_3413183_0_0_1"/>
<organism evidence="1">
    <name type="scientific">Saccharomyces cerevisiae (strain Lalvin EC1118 / Prise de mousse)</name>
    <name type="common">Baker's yeast</name>
    <dbReference type="NCBI Taxonomy" id="643680"/>
    <lineage>
        <taxon>Eukaryota</taxon>
        <taxon>Fungi</taxon>
        <taxon>Dikarya</taxon>
        <taxon>Ascomycota</taxon>
        <taxon>Saccharomycotina</taxon>
        <taxon>Saccharomycetes</taxon>
        <taxon>Saccharomycetales</taxon>
        <taxon>Saccharomycetaceae</taxon>
        <taxon>Saccharomyces</taxon>
    </lineage>
</organism>
<evidence type="ECO:0000313" key="1">
    <source>
        <dbReference type="EMBL" id="CAY81386.1"/>
    </source>
</evidence>
<protein>
    <submittedName>
        <fullName evidence="1">EC1118_1L10_2377p</fullName>
    </submittedName>
</protein>
<gene>
    <name evidence="1" type="ORF">EC1118_1L10_2377g</name>
</gene>